<evidence type="ECO:0000313" key="4">
    <source>
        <dbReference type="EMBL" id="KKB10985.1"/>
    </source>
</evidence>
<comment type="caution">
    <text evidence="4">The sequence shown here is derived from an EMBL/GenBank/DDBJ whole genome shotgun (WGS) entry which is preliminary data.</text>
</comment>
<dbReference type="CDD" id="cd02440">
    <property type="entry name" value="AdoMet_MTases"/>
    <property type="match status" value="1"/>
</dbReference>
<dbReference type="Proteomes" id="UP000033632">
    <property type="component" value="Unassembled WGS sequence"/>
</dbReference>
<dbReference type="RefSeq" id="WP_046109505.1">
    <property type="nucleotide sequence ID" value="NZ_JZEX01000125.1"/>
</dbReference>
<proteinExistence type="predicted"/>
<keyword evidence="5" id="KW-1185">Reference proteome</keyword>
<dbReference type="AlphaFoldDB" id="A0A0F5FQX1"/>
<dbReference type="InterPro" id="IPR041698">
    <property type="entry name" value="Methyltransf_25"/>
</dbReference>
<dbReference type="STRING" id="443610.VE25_15245"/>
<protein>
    <submittedName>
        <fullName evidence="4">SAM-dependent methyltransferase</fullName>
    </submittedName>
</protein>
<keyword evidence="1 4" id="KW-0489">Methyltransferase</keyword>
<sequence>MDTTSRFWDRTAPKYARMPIADEAAYQRKLEITRGYFRPDMELLELGCGTGSTAVTHAPHVRHITAIDFSRALLDIAEERARAAGVENITFLEADINAYGAPDERYDMVLAMSVLHLMKHPEEAIGRVHGMLKPGGYFVSSTACLGDTTLRLMKYIAPIGKALGKLPQLTVFTDSKLVSMVERQGFAIRHHWQPGRMAAVFIVAQKA</sequence>
<evidence type="ECO:0000256" key="1">
    <source>
        <dbReference type="ARBA" id="ARBA00022603"/>
    </source>
</evidence>
<name>A0A0F5FQX1_9HYPH</name>
<dbReference type="PANTHER" id="PTHR43861">
    <property type="entry name" value="TRANS-ACONITATE 2-METHYLTRANSFERASE-RELATED"/>
    <property type="match status" value="1"/>
</dbReference>
<dbReference type="SUPFAM" id="SSF53335">
    <property type="entry name" value="S-adenosyl-L-methionine-dependent methyltransferases"/>
    <property type="match status" value="1"/>
</dbReference>
<evidence type="ECO:0000259" key="3">
    <source>
        <dbReference type="Pfam" id="PF13649"/>
    </source>
</evidence>
<dbReference type="EMBL" id="JZEX01000125">
    <property type="protein sequence ID" value="KKB10985.1"/>
    <property type="molecule type" value="Genomic_DNA"/>
</dbReference>
<dbReference type="GO" id="GO:0008168">
    <property type="term" value="F:methyltransferase activity"/>
    <property type="evidence" value="ECO:0007669"/>
    <property type="project" value="UniProtKB-KW"/>
</dbReference>
<organism evidence="4 5">
    <name type="scientific">Devosia geojensis</name>
    <dbReference type="NCBI Taxonomy" id="443610"/>
    <lineage>
        <taxon>Bacteria</taxon>
        <taxon>Pseudomonadati</taxon>
        <taxon>Pseudomonadota</taxon>
        <taxon>Alphaproteobacteria</taxon>
        <taxon>Hyphomicrobiales</taxon>
        <taxon>Devosiaceae</taxon>
        <taxon>Devosia</taxon>
    </lineage>
</organism>
<evidence type="ECO:0000256" key="2">
    <source>
        <dbReference type="ARBA" id="ARBA00022679"/>
    </source>
</evidence>
<reference evidence="4 5" key="1">
    <citation type="submission" date="2015-03" db="EMBL/GenBank/DDBJ databases">
        <authorList>
            <person name="Hassan Y.I."/>
            <person name="Lepp D."/>
            <person name="Li X.-Z."/>
            <person name="Zhou T."/>
        </authorList>
    </citation>
    <scope>NUCLEOTIDE SEQUENCE [LARGE SCALE GENOMIC DNA]</scope>
    <source>
        <strain evidence="4 5">BD-c194</strain>
    </source>
</reference>
<gene>
    <name evidence="4" type="ORF">VE25_15245</name>
</gene>
<dbReference type="Pfam" id="PF13649">
    <property type="entry name" value="Methyltransf_25"/>
    <property type="match status" value="1"/>
</dbReference>
<feature type="domain" description="Methyltransferase" evidence="3">
    <location>
        <begin position="44"/>
        <end position="136"/>
    </location>
</feature>
<accession>A0A0F5FQX1</accession>
<dbReference type="OrthoDB" id="5642573at2"/>
<evidence type="ECO:0000313" key="5">
    <source>
        <dbReference type="Proteomes" id="UP000033632"/>
    </source>
</evidence>
<dbReference type="PATRIC" id="fig|443610.3.peg.1321"/>
<dbReference type="Gene3D" id="3.40.50.150">
    <property type="entry name" value="Vaccinia Virus protein VP39"/>
    <property type="match status" value="1"/>
</dbReference>
<dbReference type="GO" id="GO:0032259">
    <property type="term" value="P:methylation"/>
    <property type="evidence" value="ECO:0007669"/>
    <property type="project" value="UniProtKB-KW"/>
</dbReference>
<dbReference type="InterPro" id="IPR029063">
    <property type="entry name" value="SAM-dependent_MTases_sf"/>
</dbReference>
<dbReference type="PANTHER" id="PTHR43861:SF1">
    <property type="entry name" value="TRANS-ACONITATE 2-METHYLTRANSFERASE"/>
    <property type="match status" value="1"/>
</dbReference>
<keyword evidence="2 4" id="KW-0808">Transferase</keyword>